<proteinExistence type="predicted"/>
<gene>
    <name evidence="3" type="ORF">BJX67DRAFT_234884</name>
</gene>
<accession>A0ABR4LGW3</accession>
<keyword evidence="4" id="KW-1185">Reference proteome</keyword>
<comment type="caution">
    <text evidence="3">The sequence shown here is derived from an EMBL/GenBank/DDBJ whole genome shotgun (WGS) entry which is preliminary data.</text>
</comment>
<dbReference type="Gene3D" id="3.10.20.90">
    <property type="entry name" value="Phosphatidylinositol 3-kinase Catalytic Subunit, Chain A, domain 1"/>
    <property type="match status" value="1"/>
</dbReference>
<feature type="compositionally biased region" description="Basic and acidic residues" evidence="1">
    <location>
        <begin position="247"/>
        <end position="259"/>
    </location>
</feature>
<dbReference type="InterPro" id="IPR029071">
    <property type="entry name" value="Ubiquitin-like_domsf"/>
</dbReference>
<dbReference type="InterPro" id="IPR000626">
    <property type="entry name" value="Ubiquitin-like_dom"/>
</dbReference>
<protein>
    <recommendedName>
        <fullName evidence="2">Ubiquitin-like domain-containing protein</fullName>
    </recommendedName>
</protein>
<name>A0ABR4LGW3_9EURO</name>
<organism evidence="3 4">
    <name type="scientific">Aspergillus lucknowensis</name>
    <dbReference type="NCBI Taxonomy" id="176173"/>
    <lineage>
        <taxon>Eukaryota</taxon>
        <taxon>Fungi</taxon>
        <taxon>Dikarya</taxon>
        <taxon>Ascomycota</taxon>
        <taxon>Pezizomycotina</taxon>
        <taxon>Eurotiomycetes</taxon>
        <taxon>Eurotiomycetidae</taxon>
        <taxon>Eurotiales</taxon>
        <taxon>Aspergillaceae</taxon>
        <taxon>Aspergillus</taxon>
        <taxon>Aspergillus subgen. Nidulantes</taxon>
    </lineage>
</organism>
<dbReference type="Pfam" id="PF00240">
    <property type="entry name" value="ubiquitin"/>
    <property type="match status" value="1"/>
</dbReference>
<sequence>MVFRESNGNTTRLPEFMWMPPDTNVAWLRIIPTFRDRFWIKCDLSASLLELKLLIEEQEGVSAPALRLIFRGRGLSDERVLTYYGIFPFSALHAVLRLSGETGPYYWVNHGKEQLVFRGHGFKTILDLKNAVSRRLHIPPIRQVLFFHDEPTNDEALLPRFAFSSLTLRILRENKHPPRRIDTAGNIIQDVERDTNNPRIWDVTYSKILNVNIVDYETFRSLTGLKLPKSSVREGTHERMGWPLSDSQREQGRARNSQIHEEDVISGAQTGTRGLGIISHTAAGVVGRIKSMIQRAGESGGELPHPEDEKFREPDVLRLPIILMDA</sequence>
<dbReference type="EMBL" id="JBFXLQ010000047">
    <property type="protein sequence ID" value="KAL2863796.1"/>
    <property type="molecule type" value="Genomic_DNA"/>
</dbReference>
<dbReference type="SMART" id="SM00213">
    <property type="entry name" value="UBQ"/>
    <property type="match status" value="1"/>
</dbReference>
<evidence type="ECO:0000313" key="4">
    <source>
        <dbReference type="Proteomes" id="UP001610432"/>
    </source>
</evidence>
<feature type="domain" description="Ubiquitin-like" evidence="2">
    <location>
        <begin position="28"/>
        <end position="101"/>
    </location>
</feature>
<dbReference type="SUPFAM" id="SSF54236">
    <property type="entry name" value="Ubiquitin-like"/>
    <property type="match status" value="1"/>
</dbReference>
<dbReference type="CDD" id="cd17039">
    <property type="entry name" value="Ubl_ubiquitin_like"/>
    <property type="match status" value="1"/>
</dbReference>
<evidence type="ECO:0000259" key="2">
    <source>
        <dbReference type="PROSITE" id="PS50053"/>
    </source>
</evidence>
<evidence type="ECO:0000313" key="3">
    <source>
        <dbReference type="EMBL" id="KAL2863796.1"/>
    </source>
</evidence>
<dbReference type="PROSITE" id="PS50053">
    <property type="entry name" value="UBIQUITIN_2"/>
    <property type="match status" value="1"/>
</dbReference>
<dbReference type="Proteomes" id="UP001610432">
    <property type="component" value="Unassembled WGS sequence"/>
</dbReference>
<reference evidence="3 4" key="1">
    <citation type="submission" date="2024-07" db="EMBL/GenBank/DDBJ databases">
        <title>Section-level genome sequencing and comparative genomics of Aspergillus sections Usti and Cavernicolus.</title>
        <authorList>
            <consortium name="Lawrence Berkeley National Laboratory"/>
            <person name="Nybo J.L."/>
            <person name="Vesth T.C."/>
            <person name="Theobald S."/>
            <person name="Frisvad J.C."/>
            <person name="Larsen T.O."/>
            <person name="Kjaerboelling I."/>
            <person name="Rothschild-Mancinelli K."/>
            <person name="Lyhne E.K."/>
            <person name="Kogle M.E."/>
            <person name="Barry K."/>
            <person name="Clum A."/>
            <person name="Na H."/>
            <person name="Ledsgaard L."/>
            <person name="Lin J."/>
            <person name="Lipzen A."/>
            <person name="Kuo A."/>
            <person name="Riley R."/>
            <person name="Mondo S."/>
            <person name="Labutti K."/>
            <person name="Haridas S."/>
            <person name="Pangalinan J."/>
            <person name="Salamov A.A."/>
            <person name="Simmons B.A."/>
            <person name="Magnuson J.K."/>
            <person name="Chen J."/>
            <person name="Drula E."/>
            <person name="Henrissat B."/>
            <person name="Wiebenga A."/>
            <person name="Lubbers R.J."/>
            <person name="Gomes A.C."/>
            <person name="Macurrencykelacurrency M.R."/>
            <person name="Stajich J."/>
            <person name="Grigoriev I.V."/>
            <person name="Mortensen U.H."/>
            <person name="De Vries R.P."/>
            <person name="Baker S.E."/>
            <person name="Andersen M.R."/>
        </authorList>
    </citation>
    <scope>NUCLEOTIDE SEQUENCE [LARGE SCALE GENOMIC DNA]</scope>
    <source>
        <strain evidence="3 4">CBS 449.75</strain>
    </source>
</reference>
<dbReference type="RefSeq" id="XP_070882775.1">
    <property type="nucleotide sequence ID" value="XM_071025990.1"/>
</dbReference>
<evidence type="ECO:0000256" key="1">
    <source>
        <dbReference type="SAM" id="MobiDB-lite"/>
    </source>
</evidence>
<feature type="region of interest" description="Disordered" evidence="1">
    <location>
        <begin position="236"/>
        <end position="259"/>
    </location>
</feature>
<dbReference type="GeneID" id="98141062"/>